<accession>A0A1G7V4S7</accession>
<protein>
    <submittedName>
        <fullName evidence="1">Uncharacterized protein</fullName>
    </submittedName>
</protein>
<dbReference type="InterPro" id="IPR046729">
    <property type="entry name" value="DUF6621"/>
</dbReference>
<organism evidence="1 2">
    <name type="scientific">Prevotella communis</name>
    <dbReference type="NCBI Taxonomy" id="2913614"/>
    <lineage>
        <taxon>Bacteria</taxon>
        <taxon>Pseudomonadati</taxon>
        <taxon>Bacteroidota</taxon>
        <taxon>Bacteroidia</taxon>
        <taxon>Bacteroidales</taxon>
        <taxon>Prevotellaceae</taxon>
        <taxon>Prevotella</taxon>
    </lineage>
</organism>
<evidence type="ECO:0000313" key="2">
    <source>
        <dbReference type="Proteomes" id="UP000198779"/>
    </source>
</evidence>
<keyword evidence="2" id="KW-1185">Reference proteome</keyword>
<name>A0A1G7V4S7_9BACT</name>
<sequence length="213" mass="23900">MAKDLVNYPSFCTFALMNNIQWSENVIIADAALVDRVAFDLIVNFERMLERRIPQADMAKWVECIALDGGLRNGEHQTTIILTHDKEMTAMKNFVPGQFSEELDGKAFKGNLGEFCFSTPNGEGFVDKDSLFLDTLQTVMQQKEVKRVMVIPEESLYNNVRDIVRKAEDDLKRVTVFAMQPMTGGGFCQEILGYSLMAALGIRGEELEAGVKS</sequence>
<dbReference type="STRING" id="645274.SAMN04487901_10593"/>
<gene>
    <name evidence="1" type="ORF">SAMN04487901_10593</name>
</gene>
<dbReference type="EMBL" id="FNCQ01000005">
    <property type="protein sequence ID" value="SDG54727.1"/>
    <property type="molecule type" value="Genomic_DNA"/>
</dbReference>
<proteinExistence type="predicted"/>
<dbReference type="Pfam" id="PF20326">
    <property type="entry name" value="DUF6621"/>
    <property type="match status" value="1"/>
</dbReference>
<dbReference type="Proteomes" id="UP000198779">
    <property type="component" value="Unassembled WGS sequence"/>
</dbReference>
<dbReference type="AlphaFoldDB" id="A0A1G7V4S7"/>
<reference evidence="2" key="1">
    <citation type="submission" date="2016-10" db="EMBL/GenBank/DDBJ databases">
        <authorList>
            <person name="Varghese N."/>
            <person name="Submissions S."/>
        </authorList>
    </citation>
    <scope>NUCLEOTIDE SEQUENCE [LARGE SCALE GENOMIC DNA]</scope>
    <source>
        <strain evidence="2">BP1-148</strain>
    </source>
</reference>
<evidence type="ECO:0000313" key="1">
    <source>
        <dbReference type="EMBL" id="SDG54727.1"/>
    </source>
</evidence>